<sequence>MPPVRQVSFCLLNARSVCDVKQAGKATVTCDLIEDNGLDILAITETWLRTDDSISTGRTTPAGYQLLHVRERTAPVVVSLSSASLPS</sequence>
<organism evidence="1 2">
    <name type="scientific">Ridgeia piscesae</name>
    <name type="common">Tubeworm</name>
    <dbReference type="NCBI Taxonomy" id="27915"/>
    <lineage>
        <taxon>Eukaryota</taxon>
        <taxon>Metazoa</taxon>
        <taxon>Spiralia</taxon>
        <taxon>Lophotrochozoa</taxon>
        <taxon>Annelida</taxon>
        <taxon>Polychaeta</taxon>
        <taxon>Sedentaria</taxon>
        <taxon>Canalipalpata</taxon>
        <taxon>Sabellida</taxon>
        <taxon>Siboglinidae</taxon>
        <taxon>Ridgeia</taxon>
    </lineage>
</organism>
<comment type="caution">
    <text evidence="1">The sequence shown here is derived from an EMBL/GenBank/DDBJ whole genome shotgun (WGS) entry which is preliminary data.</text>
</comment>
<name>A0AAD9L349_RIDPI</name>
<evidence type="ECO:0000313" key="2">
    <source>
        <dbReference type="Proteomes" id="UP001209878"/>
    </source>
</evidence>
<dbReference type="Proteomes" id="UP001209878">
    <property type="component" value="Unassembled WGS sequence"/>
</dbReference>
<accession>A0AAD9L349</accession>
<protein>
    <submittedName>
        <fullName evidence="1">Uncharacterized protein</fullName>
    </submittedName>
</protein>
<proteinExistence type="predicted"/>
<evidence type="ECO:0000313" key="1">
    <source>
        <dbReference type="EMBL" id="KAK2182464.1"/>
    </source>
</evidence>
<reference evidence="1" key="1">
    <citation type="journal article" date="2023" name="Mol. Biol. Evol.">
        <title>Third-Generation Sequencing Reveals the Adaptive Role of the Epigenome in Three Deep-Sea Polychaetes.</title>
        <authorList>
            <person name="Perez M."/>
            <person name="Aroh O."/>
            <person name="Sun Y."/>
            <person name="Lan Y."/>
            <person name="Juniper S.K."/>
            <person name="Young C.R."/>
            <person name="Angers B."/>
            <person name="Qian P.Y."/>
        </authorList>
    </citation>
    <scope>NUCLEOTIDE SEQUENCE</scope>
    <source>
        <strain evidence="1">R07B-5</strain>
    </source>
</reference>
<dbReference type="AlphaFoldDB" id="A0AAD9L349"/>
<keyword evidence="2" id="KW-1185">Reference proteome</keyword>
<dbReference type="EMBL" id="JAODUO010000353">
    <property type="protein sequence ID" value="KAK2182464.1"/>
    <property type="molecule type" value="Genomic_DNA"/>
</dbReference>
<gene>
    <name evidence="1" type="ORF">NP493_353g06015</name>
</gene>